<comment type="caution">
    <text evidence="8">The sequence shown here is derived from an EMBL/GenBank/DDBJ whole genome shotgun (WGS) entry which is preliminary data.</text>
</comment>
<keyword evidence="3" id="KW-0731">Sigma factor</keyword>
<dbReference type="Pfam" id="PF04542">
    <property type="entry name" value="Sigma70_r2"/>
    <property type="match status" value="1"/>
</dbReference>
<proteinExistence type="inferred from homology"/>
<dbReference type="PANTHER" id="PTHR43133">
    <property type="entry name" value="RNA POLYMERASE ECF-TYPE SIGMA FACTO"/>
    <property type="match status" value="1"/>
</dbReference>
<dbReference type="InterPro" id="IPR036388">
    <property type="entry name" value="WH-like_DNA-bd_sf"/>
</dbReference>
<evidence type="ECO:0000259" key="7">
    <source>
        <dbReference type="Pfam" id="PF04542"/>
    </source>
</evidence>
<evidence type="ECO:0000313" key="8">
    <source>
        <dbReference type="EMBL" id="GAA4977339.1"/>
    </source>
</evidence>
<feature type="compositionally biased region" description="Pro residues" evidence="6">
    <location>
        <begin position="507"/>
        <end position="559"/>
    </location>
</feature>
<feature type="compositionally biased region" description="Low complexity" evidence="6">
    <location>
        <begin position="131"/>
        <end position="151"/>
    </location>
</feature>
<dbReference type="InterPro" id="IPR007627">
    <property type="entry name" value="RNA_pol_sigma70_r2"/>
</dbReference>
<dbReference type="PRINTS" id="PR01217">
    <property type="entry name" value="PRICHEXTENSN"/>
</dbReference>
<keyword evidence="9" id="KW-1185">Reference proteome</keyword>
<evidence type="ECO:0000256" key="2">
    <source>
        <dbReference type="ARBA" id="ARBA00023015"/>
    </source>
</evidence>
<evidence type="ECO:0000313" key="9">
    <source>
        <dbReference type="Proteomes" id="UP001500466"/>
    </source>
</evidence>
<dbReference type="InterPro" id="IPR013324">
    <property type="entry name" value="RNA_pol_sigma_r3/r4-like"/>
</dbReference>
<dbReference type="EMBL" id="BAABHS010000018">
    <property type="protein sequence ID" value="GAA4977339.1"/>
    <property type="molecule type" value="Genomic_DNA"/>
</dbReference>
<evidence type="ECO:0000256" key="4">
    <source>
        <dbReference type="ARBA" id="ARBA00023125"/>
    </source>
</evidence>
<dbReference type="InterPro" id="IPR039425">
    <property type="entry name" value="RNA_pol_sigma-70-like"/>
</dbReference>
<evidence type="ECO:0000256" key="6">
    <source>
        <dbReference type="SAM" id="MobiDB-lite"/>
    </source>
</evidence>
<evidence type="ECO:0000256" key="5">
    <source>
        <dbReference type="ARBA" id="ARBA00023163"/>
    </source>
</evidence>
<feature type="region of interest" description="Disordered" evidence="6">
    <location>
        <begin position="614"/>
        <end position="650"/>
    </location>
</feature>
<evidence type="ECO:0000256" key="3">
    <source>
        <dbReference type="ARBA" id="ARBA00023082"/>
    </source>
</evidence>
<dbReference type="SUPFAM" id="SSF88946">
    <property type="entry name" value="Sigma2 domain of RNA polymerase sigma factors"/>
    <property type="match status" value="1"/>
</dbReference>
<comment type="similarity">
    <text evidence="1">Belongs to the sigma-70 factor family. ECF subfamily.</text>
</comment>
<keyword evidence="5" id="KW-0804">Transcription</keyword>
<name>A0ABP9HSI7_9ACTN</name>
<sequence length="650" mass="67021">MSREDDPSASGPDRQPPEPPADPAAESRGGHADEPSDDDGPARVPEQARRVDASGMVPGQRTADHRRGPFPTPRGRESSGTGPAGAESADPAAPGAVAAPVGPREHPLPGGPSDPDGSDGSDGPHAPPQVPAADPADASDAPVAAEAPAGVRSRLRQDGPGDGSGDADHQSADGRRDDGPSDSYLADRVREGDDAAYEVLYQRHVVAVRRLARLCTRTKENAEDLVGETFTRTLHALRSGHGPREACRPYLLTTVRRVAGDWARNERRVLLTDDVAAYESTDETPEDPAVAATDRQLAAKAFQELPERWQAVLWYTEVEREPRDRVAPLLGVSPNALSKLKERARDGLREAYLKVYVESGLPQECRPFAKKYGAFVRHRLGDHAEDNIRAHLDTCDRCRAACVELASVSTCMRVVAEGMLGAAALAYLAAAAAAAAAVGAAVAGRTGAAGAGAAAGSGGSGGAAAAGEGGSTVVKGAVVAGAVLAIAAVAWAFTGGGDHDPAKPVAAPSPPPSAAPVVPPPPPPAATPPKPEPPKTTPPKPTPPPPQPSSPPPPAPKPPAVKADPKPAPPTPRKPTVSVGPTRIVVDNGKVRMECTGEEVPGKGMPWCKHVTLTVPTRPGNPNQPAKKPPATGCRDFGQPGRPGLTLCRK</sequence>
<dbReference type="InterPro" id="IPR014284">
    <property type="entry name" value="RNA_pol_sigma-70_dom"/>
</dbReference>
<dbReference type="PANTHER" id="PTHR43133:SF8">
    <property type="entry name" value="RNA POLYMERASE SIGMA FACTOR HI_1459-RELATED"/>
    <property type="match status" value="1"/>
</dbReference>
<dbReference type="Gene3D" id="1.10.10.10">
    <property type="entry name" value="Winged helix-like DNA-binding domain superfamily/Winged helix DNA-binding domain"/>
    <property type="match status" value="1"/>
</dbReference>
<feature type="compositionally biased region" description="Basic and acidic residues" evidence="6">
    <location>
        <begin position="166"/>
        <end position="186"/>
    </location>
</feature>
<evidence type="ECO:0000256" key="1">
    <source>
        <dbReference type="ARBA" id="ARBA00010641"/>
    </source>
</evidence>
<feature type="region of interest" description="Disordered" evidence="6">
    <location>
        <begin position="501"/>
        <end position="583"/>
    </location>
</feature>
<gene>
    <name evidence="8" type="ORF">GCM10023205_51090</name>
</gene>
<feature type="domain" description="RNA polymerase sigma-70 region 2" evidence="7">
    <location>
        <begin position="200"/>
        <end position="268"/>
    </location>
</feature>
<keyword evidence="4" id="KW-0238">DNA-binding</keyword>
<dbReference type="InterPro" id="IPR013325">
    <property type="entry name" value="RNA_pol_sigma_r2"/>
</dbReference>
<accession>A0ABP9HSI7</accession>
<reference evidence="9" key="1">
    <citation type="journal article" date="2019" name="Int. J. Syst. Evol. Microbiol.">
        <title>The Global Catalogue of Microorganisms (GCM) 10K type strain sequencing project: providing services to taxonomists for standard genome sequencing and annotation.</title>
        <authorList>
            <consortium name="The Broad Institute Genomics Platform"/>
            <consortium name="The Broad Institute Genome Sequencing Center for Infectious Disease"/>
            <person name="Wu L."/>
            <person name="Ma J."/>
        </authorList>
    </citation>
    <scope>NUCLEOTIDE SEQUENCE [LARGE SCALE GENOMIC DNA]</scope>
    <source>
        <strain evidence="9">JCM 17986</strain>
    </source>
</reference>
<dbReference type="RefSeq" id="WP_345678004.1">
    <property type="nucleotide sequence ID" value="NZ_BAABHS010000018.1"/>
</dbReference>
<feature type="compositionally biased region" description="Low complexity" evidence="6">
    <location>
        <begin position="84"/>
        <end position="102"/>
    </location>
</feature>
<feature type="region of interest" description="Disordered" evidence="6">
    <location>
        <begin position="449"/>
        <end position="469"/>
    </location>
</feature>
<dbReference type="Gene3D" id="1.10.1740.10">
    <property type="match status" value="1"/>
</dbReference>
<feature type="region of interest" description="Disordered" evidence="6">
    <location>
        <begin position="1"/>
        <end position="186"/>
    </location>
</feature>
<organism evidence="8 9">
    <name type="scientific">Yinghuangia aomiensis</name>
    <dbReference type="NCBI Taxonomy" id="676205"/>
    <lineage>
        <taxon>Bacteria</taxon>
        <taxon>Bacillati</taxon>
        <taxon>Actinomycetota</taxon>
        <taxon>Actinomycetes</taxon>
        <taxon>Kitasatosporales</taxon>
        <taxon>Streptomycetaceae</taxon>
        <taxon>Yinghuangia</taxon>
    </lineage>
</organism>
<dbReference type="NCBIfam" id="TIGR02937">
    <property type="entry name" value="sigma70-ECF"/>
    <property type="match status" value="1"/>
</dbReference>
<dbReference type="SUPFAM" id="SSF88659">
    <property type="entry name" value="Sigma3 and sigma4 domains of RNA polymerase sigma factors"/>
    <property type="match status" value="1"/>
</dbReference>
<protein>
    <recommendedName>
        <fullName evidence="7">RNA polymerase sigma-70 region 2 domain-containing protein</fullName>
    </recommendedName>
</protein>
<dbReference type="Proteomes" id="UP001500466">
    <property type="component" value="Unassembled WGS sequence"/>
</dbReference>
<keyword evidence="2" id="KW-0805">Transcription regulation</keyword>